<accession>A0A0E9R2T4</accession>
<dbReference type="EMBL" id="GBXM01085505">
    <property type="protein sequence ID" value="JAH23072.1"/>
    <property type="molecule type" value="Transcribed_RNA"/>
</dbReference>
<dbReference type="AlphaFoldDB" id="A0A0E9R2T4"/>
<name>A0A0E9R2T4_ANGAN</name>
<reference evidence="1" key="2">
    <citation type="journal article" date="2015" name="Fish Shellfish Immunol.">
        <title>Early steps in the European eel (Anguilla anguilla)-Vibrio vulnificus interaction in the gills: Role of the RtxA13 toxin.</title>
        <authorList>
            <person name="Callol A."/>
            <person name="Pajuelo D."/>
            <person name="Ebbesson L."/>
            <person name="Teles M."/>
            <person name="MacKenzie S."/>
            <person name="Amaro C."/>
        </authorList>
    </citation>
    <scope>NUCLEOTIDE SEQUENCE</scope>
</reference>
<organism evidence="1">
    <name type="scientific">Anguilla anguilla</name>
    <name type="common">European freshwater eel</name>
    <name type="synonym">Muraena anguilla</name>
    <dbReference type="NCBI Taxonomy" id="7936"/>
    <lineage>
        <taxon>Eukaryota</taxon>
        <taxon>Metazoa</taxon>
        <taxon>Chordata</taxon>
        <taxon>Craniata</taxon>
        <taxon>Vertebrata</taxon>
        <taxon>Euteleostomi</taxon>
        <taxon>Actinopterygii</taxon>
        <taxon>Neopterygii</taxon>
        <taxon>Teleostei</taxon>
        <taxon>Anguilliformes</taxon>
        <taxon>Anguillidae</taxon>
        <taxon>Anguilla</taxon>
    </lineage>
</organism>
<sequence>MLEMRLSGAASCFCSAGFFRCSRDTSV</sequence>
<evidence type="ECO:0000313" key="1">
    <source>
        <dbReference type="EMBL" id="JAH23072.1"/>
    </source>
</evidence>
<protein>
    <submittedName>
        <fullName evidence="1">Uncharacterized protein</fullName>
    </submittedName>
</protein>
<proteinExistence type="predicted"/>
<reference evidence="1" key="1">
    <citation type="submission" date="2014-11" db="EMBL/GenBank/DDBJ databases">
        <authorList>
            <person name="Amaro Gonzalez C."/>
        </authorList>
    </citation>
    <scope>NUCLEOTIDE SEQUENCE</scope>
</reference>